<dbReference type="AlphaFoldDB" id="A0A7Z8K2A5"/>
<comment type="caution">
    <text evidence="2">The sequence shown here is derived from an EMBL/GenBank/DDBJ whole genome shotgun (WGS) entry which is preliminary data.</text>
</comment>
<dbReference type="OrthoDB" id="3253635at2"/>
<feature type="transmembrane region" description="Helical" evidence="1">
    <location>
        <begin position="98"/>
        <end position="131"/>
    </location>
</feature>
<dbReference type="Proteomes" id="UP000308121">
    <property type="component" value="Unassembled WGS sequence"/>
</dbReference>
<evidence type="ECO:0000313" key="3">
    <source>
        <dbReference type="Proteomes" id="UP000308121"/>
    </source>
</evidence>
<evidence type="ECO:0000313" key="2">
    <source>
        <dbReference type="EMBL" id="TKR24517.1"/>
    </source>
</evidence>
<name>A0A7Z8K2A5_9CELL</name>
<gene>
    <name evidence="2" type="ORF">FA014_06130</name>
</gene>
<feature type="transmembrane region" description="Helical" evidence="1">
    <location>
        <begin position="151"/>
        <end position="172"/>
    </location>
</feature>
<sequence>MSAPTLSRSSAAPAPLPAQEDVVTSLNARRALAATRLATGFIFLWAFVDKTFGLGYSTPSERAWINGGAPSQGFLNSEAVVGPFKGLFQSIASPATDVLFMLGMLGVGLAVMLGIGLRVAAWSGSLIMLLMWAAEWPLTAGSTNPLVDYHIIYALALIACAACLAGDTWGLGRMWRELPVVRAQRWLR</sequence>
<protein>
    <submittedName>
        <fullName evidence="2">DoxX family protein</fullName>
    </submittedName>
</protein>
<evidence type="ECO:0000256" key="1">
    <source>
        <dbReference type="SAM" id="Phobius"/>
    </source>
</evidence>
<proteinExistence type="predicted"/>
<keyword evidence="1" id="KW-0472">Membrane</keyword>
<dbReference type="RefSeq" id="WP_154728819.1">
    <property type="nucleotide sequence ID" value="NZ_SZYE01000030.1"/>
</dbReference>
<dbReference type="EMBL" id="SZYE01000030">
    <property type="protein sequence ID" value="TKR24517.1"/>
    <property type="molecule type" value="Genomic_DNA"/>
</dbReference>
<keyword evidence="1" id="KW-1133">Transmembrane helix</keyword>
<keyword evidence="1" id="KW-0812">Transmembrane</keyword>
<accession>A0A7Z8K2A5</accession>
<organism evidence="2 3">
    <name type="scientific">Cellulomonas hominis</name>
    <dbReference type="NCBI Taxonomy" id="156981"/>
    <lineage>
        <taxon>Bacteria</taxon>
        <taxon>Bacillati</taxon>
        <taxon>Actinomycetota</taxon>
        <taxon>Actinomycetes</taxon>
        <taxon>Micrococcales</taxon>
        <taxon>Cellulomonadaceae</taxon>
        <taxon>Cellulomonas</taxon>
    </lineage>
</organism>
<reference evidence="2 3" key="1">
    <citation type="submission" date="2019-05" db="EMBL/GenBank/DDBJ databases">
        <title>Genome sequence of Cellulomonas hominis strain CS1.</title>
        <authorList>
            <person name="Belmont J."/>
            <person name="Maclea K.S."/>
        </authorList>
    </citation>
    <scope>NUCLEOTIDE SEQUENCE [LARGE SCALE GENOMIC DNA]</scope>
    <source>
        <strain evidence="2 3">CS1</strain>
    </source>
</reference>